<name>H3AKS4_LATCH</name>
<dbReference type="CDD" id="cd00051">
    <property type="entry name" value="EFh"/>
    <property type="match status" value="1"/>
</dbReference>
<feature type="region of interest" description="Disordered" evidence="7">
    <location>
        <begin position="426"/>
        <end position="490"/>
    </location>
</feature>
<keyword evidence="4" id="KW-0342">GTP-binding</keyword>
<keyword evidence="3" id="KW-0106">Calcium</keyword>
<dbReference type="InterPro" id="IPR018247">
    <property type="entry name" value="EF_Hand_1_Ca_BS"/>
</dbReference>
<reference evidence="10" key="1">
    <citation type="submission" date="2011-08" db="EMBL/GenBank/DDBJ databases">
        <title>The draft genome of Latimeria chalumnae.</title>
        <authorList>
            <person name="Di Palma F."/>
            <person name="Alfoldi J."/>
            <person name="Johnson J."/>
            <person name="Berlin A."/>
            <person name="Gnerre S."/>
            <person name="Jaffe D."/>
            <person name="MacCallum I."/>
            <person name="Young S."/>
            <person name="Walker B.J."/>
            <person name="Lander E."/>
            <person name="Lindblad-Toh K."/>
        </authorList>
    </citation>
    <scope>NUCLEOTIDE SEQUENCE [LARGE SCALE GENOMIC DNA]</scope>
    <source>
        <strain evidence="10">Wild caught</strain>
    </source>
</reference>
<keyword evidence="1" id="KW-0479">Metal-binding</keyword>
<dbReference type="SMART" id="SM00175">
    <property type="entry name" value="RAB"/>
    <property type="match status" value="1"/>
</dbReference>
<gene>
    <name evidence="9" type="primary">LOC102361642</name>
</gene>
<dbReference type="InterPro" id="IPR050227">
    <property type="entry name" value="Rab"/>
</dbReference>
<dbReference type="InterPro" id="IPR005225">
    <property type="entry name" value="Small_GTP-bd"/>
</dbReference>
<evidence type="ECO:0000256" key="6">
    <source>
        <dbReference type="SAM" id="Coils"/>
    </source>
</evidence>
<feature type="coiled-coil region" evidence="6">
    <location>
        <begin position="145"/>
        <end position="201"/>
    </location>
</feature>
<dbReference type="Gene3D" id="3.40.50.300">
    <property type="entry name" value="P-loop containing nucleotide triphosphate hydrolases"/>
    <property type="match status" value="1"/>
</dbReference>
<dbReference type="PRINTS" id="PR00449">
    <property type="entry name" value="RASTRNSFRMNG"/>
</dbReference>
<dbReference type="InterPro" id="IPR002048">
    <property type="entry name" value="EF_hand_dom"/>
</dbReference>
<dbReference type="Pfam" id="PF00071">
    <property type="entry name" value="Ras"/>
    <property type="match status" value="1"/>
</dbReference>
<feature type="compositionally biased region" description="Polar residues" evidence="7">
    <location>
        <begin position="389"/>
        <end position="399"/>
    </location>
</feature>
<dbReference type="EMBL" id="AFYH01009199">
    <property type="status" value="NOT_ANNOTATED_CDS"/>
    <property type="molecule type" value="Genomic_DNA"/>
</dbReference>
<dbReference type="STRING" id="7897.ENSLACP00000010245"/>
<evidence type="ECO:0000313" key="10">
    <source>
        <dbReference type="Proteomes" id="UP000008672"/>
    </source>
</evidence>
<reference evidence="9" key="3">
    <citation type="submission" date="2025-09" db="UniProtKB">
        <authorList>
            <consortium name="Ensembl"/>
        </authorList>
    </citation>
    <scope>IDENTIFICATION</scope>
</reference>
<dbReference type="InterPro" id="IPR027417">
    <property type="entry name" value="P-loop_NTPase"/>
</dbReference>
<dbReference type="SMART" id="SM00173">
    <property type="entry name" value="RAS"/>
    <property type="match status" value="1"/>
</dbReference>
<protein>
    <submittedName>
        <fullName evidence="9">RAB44, member RAS onco family</fullName>
    </submittedName>
</protein>
<evidence type="ECO:0000256" key="3">
    <source>
        <dbReference type="ARBA" id="ARBA00022837"/>
    </source>
</evidence>
<evidence type="ECO:0000256" key="7">
    <source>
        <dbReference type="SAM" id="MobiDB-lite"/>
    </source>
</evidence>
<feature type="domain" description="EF-hand" evidence="8">
    <location>
        <begin position="34"/>
        <end position="69"/>
    </location>
</feature>
<dbReference type="SMART" id="SM00176">
    <property type="entry name" value="RAN"/>
    <property type="match status" value="1"/>
</dbReference>
<dbReference type="GO" id="GO:0003924">
    <property type="term" value="F:GTPase activity"/>
    <property type="evidence" value="ECO:0007669"/>
    <property type="project" value="InterPro"/>
</dbReference>
<dbReference type="InParanoid" id="H3AKS4"/>
<dbReference type="PROSITE" id="PS51419">
    <property type="entry name" value="RAB"/>
    <property type="match status" value="1"/>
</dbReference>
<evidence type="ECO:0000256" key="1">
    <source>
        <dbReference type="ARBA" id="ARBA00022723"/>
    </source>
</evidence>
<organism evidence="9 10">
    <name type="scientific">Latimeria chalumnae</name>
    <name type="common">Coelacanth</name>
    <dbReference type="NCBI Taxonomy" id="7897"/>
    <lineage>
        <taxon>Eukaryota</taxon>
        <taxon>Metazoa</taxon>
        <taxon>Chordata</taxon>
        <taxon>Craniata</taxon>
        <taxon>Vertebrata</taxon>
        <taxon>Euteleostomi</taxon>
        <taxon>Coelacanthiformes</taxon>
        <taxon>Coelacanthidae</taxon>
        <taxon>Latimeria</taxon>
    </lineage>
</organism>
<dbReference type="PROSITE" id="PS51421">
    <property type="entry name" value="RAS"/>
    <property type="match status" value="1"/>
</dbReference>
<dbReference type="FunFam" id="3.40.50.300:FF:001129">
    <property type="entry name" value="ras-related protein Rab-44 isoform X2"/>
    <property type="match status" value="1"/>
</dbReference>
<dbReference type="SMART" id="SM00054">
    <property type="entry name" value="EFh"/>
    <property type="match status" value="2"/>
</dbReference>
<evidence type="ECO:0000256" key="4">
    <source>
        <dbReference type="ARBA" id="ARBA00023134"/>
    </source>
</evidence>
<dbReference type="InterPro" id="IPR001806">
    <property type="entry name" value="Small_GTPase"/>
</dbReference>
<sequence>ITEKLQEFFRDCDKEGKGFITRNDMQELEGNFPLSAEELMLVFDKLDTDKNGCLTQEEFTAAIKTLGFEECLPAQTTAKEQGEKRNTSEKLYESHGFVPLEEADEEEKQYFMSLMDNLGADNIFEDQSEIWKLWNQLRQDEPHLLGNLEEFLAKVTSEIRQAKKEKEKLEMTLKKRIVEHNKEVQQLYEEMEQQITKEKERLHSENYMTRKVLSKELKKELDIKKDEVQHLIGVQTELETQLSTMHSEQQETSTENQKLKRTNQELESQLEKIREQLQEAQVRLQVMRETTTQNKEDENKLEIYLFTQALQSRFKYLMKRVQEEKEKEKHTTEGLDERVQEDKEKEKHTTEGLGEETLKEGTKEDHGVFQREVSEYKENETKTIGVEEGSSNQYTNENSGIPPKETPEHEPNKVQVTEVEEPLRSLRENHGIFHQEVPKYKEEKTHTLEEEQNQEKLQEQGNKISDRTDETASLMKDTKETPQLSHDQEELPHNPDHIFNVMFVGNSDVGKTSFIRRFHQNQFFSGLGATVGVDFQVKTLTVDDKCFALRLWDTAGQERTRFHSVTRQFFRKADGVVIMYDITSEQSFIAVRFWLDCIQEEVGDGVALLLLGNKADCAADRKISTETGQQLAKEYSLLFYECSAASEFNITEPMVHLIRLLREQEKKIKEKVLELASQPQKARGCCA</sequence>
<dbReference type="SUPFAM" id="SSF47473">
    <property type="entry name" value="EF-hand"/>
    <property type="match status" value="1"/>
</dbReference>
<dbReference type="eggNOG" id="KOG0078">
    <property type="taxonomic scope" value="Eukaryota"/>
</dbReference>
<feature type="region of interest" description="Disordered" evidence="7">
    <location>
        <begin position="324"/>
        <end position="414"/>
    </location>
</feature>
<proteinExistence type="predicted"/>
<dbReference type="GO" id="GO:0005525">
    <property type="term" value="F:GTP binding"/>
    <property type="evidence" value="ECO:0007669"/>
    <property type="project" value="UniProtKB-KW"/>
</dbReference>
<dbReference type="PROSITE" id="PS50222">
    <property type="entry name" value="EF_HAND_2"/>
    <property type="match status" value="1"/>
</dbReference>
<dbReference type="InterPro" id="IPR011992">
    <property type="entry name" value="EF-hand-dom_pair"/>
</dbReference>
<feature type="region of interest" description="Disordered" evidence="7">
    <location>
        <begin position="244"/>
        <end position="265"/>
    </location>
</feature>
<dbReference type="GeneTree" id="ENSGT00440000033504"/>
<keyword evidence="6" id="KW-0175">Coiled coil</keyword>
<feature type="compositionally biased region" description="Polar residues" evidence="7">
    <location>
        <begin position="244"/>
        <end position="256"/>
    </location>
</feature>
<dbReference type="HOGENOM" id="CLU_023178_0_0_1"/>
<keyword evidence="10" id="KW-1185">Reference proteome</keyword>
<dbReference type="AlphaFoldDB" id="H3AKS4"/>
<evidence type="ECO:0000256" key="5">
    <source>
        <dbReference type="ARBA" id="ARBA00023288"/>
    </source>
</evidence>
<evidence type="ECO:0000313" key="9">
    <source>
        <dbReference type="Ensembl" id="ENSLACP00000010245.1"/>
    </source>
</evidence>
<dbReference type="EMBL" id="AFYH01009198">
    <property type="status" value="NOT_ANNOTATED_CDS"/>
    <property type="molecule type" value="Genomic_DNA"/>
</dbReference>
<dbReference type="OMA" id="SEMIFDW"/>
<keyword evidence="5" id="KW-0449">Lipoprotein</keyword>
<dbReference type="PANTHER" id="PTHR47977">
    <property type="entry name" value="RAS-RELATED PROTEIN RAB"/>
    <property type="match status" value="1"/>
</dbReference>
<evidence type="ECO:0000256" key="2">
    <source>
        <dbReference type="ARBA" id="ARBA00022741"/>
    </source>
</evidence>
<dbReference type="Pfam" id="PF13499">
    <property type="entry name" value="EF-hand_7"/>
    <property type="match status" value="1"/>
</dbReference>
<keyword evidence="2" id="KW-0547">Nucleotide-binding</keyword>
<dbReference type="GO" id="GO:0005509">
    <property type="term" value="F:calcium ion binding"/>
    <property type="evidence" value="ECO:0007669"/>
    <property type="project" value="InterPro"/>
</dbReference>
<dbReference type="Bgee" id="ENSLACG00000009026">
    <property type="expression patterns" value="Expressed in pharyngeal gill and 6 other cell types or tissues"/>
</dbReference>
<dbReference type="SMART" id="SM00174">
    <property type="entry name" value="RHO"/>
    <property type="match status" value="1"/>
</dbReference>
<feature type="compositionally biased region" description="Basic and acidic residues" evidence="7">
    <location>
        <begin position="324"/>
        <end position="381"/>
    </location>
</feature>
<dbReference type="SUPFAM" id="SSF52540">
    <property type="entry name" value="P-loop containing nucleoside triphosphate hydrolases"/>
    <property type="match status" value="1"/>
</dbReference>
<dbReference type="Proteomes" id="UP000008672">
    <property type="component" value="Unassembled WGS sequence"/>
</dbReference>
<dbReference type="CDD" id="cd00154">
    <property type="entry name" value="Rab"/>
    <property type="match status" value="1"/>
</dbReference>
<evidence type="ECO:0000259" key="8">
    <source>
        <dbReference type="PROSITE" id="PS50222"/>
    </source>
</evidence>
<dbReference type="Ensembl" id="ENSLACT00000010323.1">
    <property type="protein sequence ID" value="ENSLACP00000010245.1"/>
    <property type="gene ID" value="ENSLACG00000009026.1"/>
</dbReference>
<dbReference type="Gene3D" id="1.10.238.10">
    <property type="entry name" value="EF-hand"/>
    <property type="match status" value="1"/>
</dbReference>
<accession>H3AKS4</accession>
<dbReference type="PROSITE" id="PS00018">
    <property type="entry name" value="EF_HAND_1"/>
    <property type="match status" value="1"/>
</dbReference>
<reference evidence="9" key="2">
    <citation type="submission" date="2025-08" db="UniProtKB">
        <authorList>
            <consortium name="Ensembl"/>
        </authorList>
    </citation>
    <scope>IDENTIFICATION</scope>
</reference>
<dbReference type="NCBIfam" id="TIGR00231">
    <property type="entry name" value="small_GTP"/>
    <property type="match status" value="1"/>
</dbReference>